<dbReference type="SMART" id="SM00875">
    <property type="entry name" value="BACK"/>
    <property type="match status" value="1"/>
</dbReference>
<evidence type="ECO:0000313" key="4">
    <source>
        <dbReference type="Proteomes" id="UP000230066"/>
    </source>
</evidence>
<sequence length="376" mass="42747">MAIQRLMQRTWRNFSQKKITGGFHPISMTLSRFARHTLPNRPFRRYEVYSRTFVTGLPHKFSDTRFLVGTRVQAIYGHKALVASRCSSISSILLPNATDLMQSSRTSHLIKDVESDVFRLVLRFVYTNSIRFATLKTTKVIELLRASLRFQLTELAKLTEAHLIGMINEDTVFGLLNIAVQHKSTEMTNTAMKFILSNGQLLSADNPGISLLTPAAFTVILQSDDLPVDEMTLFRMAVEWAELYCYHDGRHYSQLSRSKSITRSSISPHNAPKTGQTHSKSPIHGLSGLFMSKTARKRRAKTMKAVFEVMSMVRYALLTPDQLKEIEEKEEYRELIPTKCLTDAWRILTFKQTGIHADSSSLLPTTVVRRRNGSTT</sequence>
<organism evidence="3 4">
    <name type="scientific">Fasciola hepatica</name>
    <name type="common">Liver fluke</name>
    <dbReference type="NCBI Taxonomy" id="6192"/>
    <lineage>
        <taxon>Eukaryota</taxon>
        <taxon>Metazoa</taxon>
        <taxon>Spiralia</taxon>
        <taxon>Lophotrochozoa</taxon>
        <taxon>Platyhelminthes</taxon>
        <taxon>Trematoda</taxon>
        <taxon>Digenea</taxon>
        <taxon>Plagiorchiida</taxon>
        <taxon>Echinostomata</taxon>
        <taxon>Echinostomatoidea</taxon>
        <taxon>Fasciolidae</taxon>
        <taxon>Fasciola</taxon>
    </lineage>
</organism>
<gene>
    <name evidence="3" type="ORF">D915_004711</name>
</gene>
<dbReference type="Proteomes" id="UP000230066">
    <property type="component" value="Unassembled WGS sequence"/>
</dbReference>
<dbReference type="PANTHER" id="PTHR46965:SF1">
    <property type="entry name" value="BTB_POZ DOMAIN-CONTAINING PROTEIN 19"/>
    <property type="match status" value="1"/>
</dbReference>
<accession>A0A4E0RDH7</accession>
<evidence type="ECO:0000313" key="3">
    <source>
        <dbReference type="EMBL" id="THD24685.1"/>
    </source>
</evidence>
<evidence type="ECO:0000256" key="1">
    <source>
        <dbReference type="SAM" id="MobiDB-lite"/>
    </source>
</evidence>
<comment type="caution">
    <text evidence="3">The sequence shown here is derived from an EMBL/GenBank/DDBJ whole genome shotgun (WGS) entry which is preliminary data.</text>
</comment>
<feature type="region of interest" description="Disordered" evidence="1">
    <location>
        <begin position="263"/>
        <end position="285"/>
    </location>
</feature>
<dbReference type="InterPro" id="IPR011705">
    <property type="entry name" value="BACK"/>
</dbReference>
<dbReference type="InterPro" id="IPR042846">
    <property type="entry name" value="BTBD19"/>
</dbReference>
<keyword evidence="4" id="KW-1185">Reference proteome</keyword>
<feature type="domain" description="BTB" evidence="2">
    <location>
        <begin position="62"/>
        <end position="134"/>
    </location>
</feature>
<dbReference type="SUPFAM" id="SSF54695">
    <property type="entry name" value="POZ domain"/>
    <property type="match status" value="1"/>
</dbReference>
<dbReference type="Gene3D" id="1.25.40.420">
    <property type="match status" value="1"/>
</dbReference>
<evidence type="ECO:0000259" key="2">
    <source>
        <dbReference type="PROSITE" id="PS50097"/>
    </source>
</evidence>
<dbReference type="EMBL" id="JXXN02001477">
    <property type="protein sequence ID" value="THD24685.1"/>
    <property type="molecule type" value="Genomic_DNA"/>
</dbReference>
<name>A0A4E0RDH7_FASHE</name>
<dbReference type="PANTHER" id="PTHR46965">
    <property type="entry name" value="BTB/POZ DOMAIN-CONTAINING PROTEIN 19"/>
    <property type="match status" value="1"/>
</dbReference>
<dbReference type="InterPro" id="IPR011333">
    <property type="entry name" value="SKP1/BTB/POZ_sf"/>
</dbReference>
<reference evidence="3" key="1">
    <citation type="submission" date="2019-03" db="EMBL/GenBank/DDBJ databases">
        <title>Improved annotation for the trematode Fasciola hepatica.</title>
        <authorList>
            <person name="Choi Y.-J."/>
            <person name="Martin J."/>
            <person name="Mitreva M."/>
        </authorList>
    </citation>
    <scope>NUCLEOTIDE SEQUENCE [LARGE SCALE GENOMIC DNA]</scope>
</reference>
<dbReference type="SMART" id="SM00225">
    <property type="entry name" value="BTB"/>
    <property type="match status" value="1"/>
</dbReference>
<dbReference type="Pfam" id="PF07707">
    <property type="entry name" value="BACK"/>
    <property type="match status" value="1"/>
</dbReference>
<dbReference type="PROSITE" id="PS50097">
    <property type="entry name" value="BTB"/>
    <property type="match status" value="1"/>
</dbReference>
<dbReference type="Gene3D" id="3.30.710.10">
    <property type="entry name" value="Potassium Channel Kv1.1, Chain A"/>
    <property type="match status" value="1"/>
</dbReference>
<protein>
    <recommendedName>
        <fullName evidence="2">BTB domain-containing protein</fullName>
    </recommendedName>
</protein>
<dbReference type="Pfam" id="PF00651">
    <property type="entry name" value="BTB"/>
    <property type="match status" value="1"/>
</dbReference>
<dbReference type="InterPro" id="IPR000210">
    <property type="entry name" value="BTB/POZ_dom"/>
</dbReference>
<proteinExistence type="predicted"/>
<dbReference type="AlphaFoldDB" id="A0A4E0RDH7"/>